<dbReference type="PANTHER" id="PTHR39217">
    <property type="match status" value="1"/>
</dbReference>
<reference evidence="2 3" key="1">
    <citation type="submission" date="2018-10" db="EMBL/GenBank/DDBJ databases">
        <title>Genomic Encyclopedia of Archaeal and Bacterial Type Strains, Phase II (KMG-II): from individual species to whole genera.</title>
        <authorList>
            <person name="Goeker M."/>
        </authorList>
    </citation>
    <scope>NUCLEOTIDE SEQUENCE [LARGE SCALE GENOMIC DNA]</scope>
    <source>
        <strain evidence="2 3">RP-AC37</strain>
    </source>
</reference>
<feature type="domain" description="Prokaryotic glutathione synthetase ATP-binding" evidence="1">
    <location>
        <begin position="128"/>
        <end position="249"/>
    </location>
</feature>
<dbReference type="Pfam" id="PF02955">
    <property type="entry name" value="GSH-S_ATP"/>
    <property type="match status" value="1"/>
</dbReference>
<sequence>MAAGPLVLVVTGSDMPVADPEAPLLAEALERRGARAQVVLWDSPDVDWAAAALVLVRSTWDYTGRVEAFLAWADAVGAASTLQNPAAVLRWNAHKGYLAELAAAGVPTVATELVRRGADPSAALARVDDRAGVVVKPAVSAGAEGTSLHASADDARTALEALVAAGDALVQPYETGVADGERSLLFFDGAFSHAVVKVPRAGDFRVQEHHGGTTAAWSPTPAELAVARAALDRAPVPEPLLYARVDLVGEPGDPRVMELELVEPFLFTAHAPGSLDRLAALVAERAGMLAP</sequence>
<dbReference type="Gene3D" id="3.30.470.20">
    <property type="entry name" value="ATP-grasp fold, B domain"/>
    <property type="match status" value="1"/>
</dbReference>
<gene>
    <name evidence="2" type="ORF">CLV35_0017</name>
</gene>
<dbReference type="Gene3D" id="3.30.1490.20">
    <property type="entry name" value="ATP-grasp fold, A domain"/>
    <property type="match status" value="1"/>
</dbReference>
<evidence type="ECO:0000259" key="1">
    <source>
        <dbReference type="Pfam" id="PF02955"/>
    </source>
</evidence>
<evidence type="ECO:0000313" key="2">
    <source>
        <dbReference type="EMBL" id="RKS84201.1"/>
    </source>
</evidence>
<dbReference type="InterPro" id="IPR004218">
    <property type="entry name" value="GSHS_ATP-bd"/>
</dbReference>
<evidence type="ECO:0000313" key="3">
    <source>
        <dbReference type="Proteomes" id="UP000281955"/>
    </source>
</evidence>
<name>A0A420XVA7_9ACTN</name>
<dbReference type="InterPro" id="IPR053191">
    <property type="entry name" value="DcsG_Biosynth_Enzyme"/>
</dbReference>
<accession>A0A420XVA7</accession>
<dbReference type="Proteomes" id="UP000281955">
    <property type="component" value="Unassembled WGS sequence"/>
</dbReference>
<proteinExistence type="predicted"/>
<dbReference type="GO" id="GO:0005524">
    <property type="term" value="F:ATP binding"/>
    <property type="evidence" value="ECO:0007669"/>
    <property type="project" value="InterPro"/>
</dbReference>
<keyword evidence="3" id="KW-1185">Reference proteome</keyword>
<dbReference type="SUPFAM" id="SSF56059">
    <property type="entry name" value="Glutathione synthetase ATP-binding domain-like"/>
    <property type="match status" value="1"/>
</dbReference>
<protein>
    <submittedName>
        <fullName evidence="2">Glutathione synthase/RimK-type ligase-like ATP-grasp enzyme</fullName>
    </submittedName>
</protein>
<dbReference type="GO" id="GO:0004363">
    <property type="term" value="F:glutathione synthase activity"/>
    <property type="evidence" value="ECO:0007669"/>
    <property type="project" value="InterPro"/>
</dbReference>
<dbReference type="PANTHER" id="PTHR39217:SF1">
    <property type="entry name" value="GLUTATHIONE SYNTHETASE"/>
    <property type="match status" value="1"/>
</dbReference>
<dbReference type="EMBL" id="RBWV01000001">
    <property type="protein sequence ID" value="RKS84201.1"/>
    <property type="molecule type" value="Genomic_DNA"/>
</dbReference>
<keyword evidence="2" id="KW-0436">Ligase</keyword>
<comment type="caution">
    <text evidence="2">The sequence shown here is derived from an EMBL/GenBank/DDBJ whole genome shotgun (WGS) entry which is preliminary data.</text>
</comment>
<organism evidence="2 3">
    <name type="scientific">Motilibacter peucedani</name>
    <dbReference type="NCBI Taxonomy" id="598650"/>
    <lineage>
        <taxon>Bacteria</taxon>
        <taxon>Bacillati</taxon>
        <taxon>Actinomycetota</taxon>
        <taxon>Actinomycetes</taxon>
        <taxon>Motilibacterales</taxon>
        <taxon>Motilibacteraceae</taxon>
        <taxon>Motilibacter</taxon>
    </lineage>
</organism>
<dbReference type="AlphaFoldDB" id="A0A420XVA7"/>
<dbReference type="InterPro" id="IPR013815">
    <property type="entry name" value="ATP_grasp_subdomain_1"/>
</dbReference>
<dbReference type="InParanoid" id="A0A420XVA7"/>
<dbReference type="RefSeq" id="WP_231121224.1">
    <property type="nucleotide sequence ID" value="NZ_RBWV01000001.1"/>
</dbReference>